<accession>A0A420E9P5</accession>
<dbReference type="Proteomes" id="UP000286482">
    <property type="component" value="Unassembled WGS sequence"/>
</dbReference>
<dbReference type="RefSeq" id="WP_120355419.1">
    <property type="nucleotide sequence ID" value="NZ_RAQO01000007.1"/>
</dbReference>
<name>A0A420E9P5_9ALTE</name>
<keyword evidence="1" id="KW-0378">Hydrolase</keyword>
<evidence type="ECO:0000313" key="2">
    <source>
        <dbReference type="Proteomes" id="UP000286482"/>
    </source>
</evidence>
<dbReference type="EMBL" id="RAQO01000007">
    <property type="protein sequence ID" value="RKF17395.1"/>
    <property type="molecule type" value="Genomic_DNA"/>
</dbReference>
<dbReference type="SUPFAM" id="SSF56925">
    <property type="entry name" value="OMPA-like"/>
    <property type="match status" value="1"/>
</dbReference>
<dbReference type="AlphaFoldDB" id="A0A420E9P5"/>
<keyword evidence="2" id="KW-1185">Reference proteome</keyword>
<dbReference type="InterPro" id="IPR018550">
    <property type="entry name" value="Lipid-A_deacylase-rel"/>
</dbReference>
<dbReference type="Pfam" id="PF09411">
    <property type="entry name" value="PagL"/>
    <property type="match status" value="1"/>
</dbReference>
<dbReference type="Gene3D" id="2.40.160.20">
    <property type="match status" value="1"/>
</dbReference>
<proteinExistence type="predicted"/>
<organism evidence="1 2">
    <name type="scientific">Alginatibacterium sediminis</name>
    <dbReference type="NCBI Taxonomy" id="2164068"/>
    <lineage>
        <taxon>Bacteria</taxon>
        <taxon>Pseudomonadati</taxon>
        <taxon>Pseudomonadota</taxon>
        <taxon>Gammaproteobacteria</taxon>
        <taxon>Alteromonadales</taxon>
        <taxon>Alteromonadaceae</taxon>
        <taxon>Alginatibacterium</taxon>
    </lineage>
</organism>
<sequence length="188" mass="21051">MRAIQISSKQLIVVLLLLLPSISIAGAIQQLNIGLGAGPQPGGRSLGQSNAVLDFQYYFYEYQFKKYPRWQVLLGGAYSRLATDAGHHSNVDVVSFIPMFRYTISESEKRQWFFQVGAGPSVMSSAQLGNQVQGSRFLFNDWIGVGVKFGEEKDWELNMSWRHLSNANLTPPNPGFDVPFTFTLGHKF</sequence>
<gene>
    <name evidence="1" type="ORF">DBZ36_13125</name>
</gene>
<reference evidence="1 2" key="1">
    <citation type="submission" date="2018-09" db="EMBL/GenBank/DDBJ databases">
        <authorList>
            <person name="Wang Z."/>
        </authorList>
    </citation>
    <scope>NUCLEOTIDE SEQUENCE [LARGE SCALE GENOMIC DNA]</scope>
    <source>
        <strain evidence="1 2">ALS 81</strain>
    </source>
</reference>
<dbReference type="OrthoDB" id="9797122at2"/>
<comment type="caution">
    <text evidence="1">The sequence shown here is derived from an EMBL/GenBank/DDBJ whole genome shotgun (WGS) entry which is preliminary data.</text>
</comment>
<dbReference type="GO" id="GO:0016787">
    <property type="term" value="F:hydrolase activity"/>
    <property type="evidence" value="ECO:0007669"/>
    <property type="project" value="UniProtKB-KW"/>
</dbReference>
<protein>
    <submittedName>
        <fullName evidence="1">Acyloxyacyl hydrolase</fullName>
    </submittedName>
</protein>
<dbReference type="InterPro" id="IPR011250">
    <property type="entry name" value="OMP/PagP_B-barrel"/>
</dbReference>
<evidence type="ECO:0000313" key="1">
    <source>
        <dbReference type="EMBL" id="RKF17395.1"/>
    </source>
</evidence>